<keyword evidence="3" id="KW-1185">Reference proteome</keyword>
<sequence>MKAGESAVAVGRRIHRGLGECLTDAARRAWIQVDASQGGGGAHSGAMGDDSGPRGDCELASNLRGWGENAARRRLGHAQQGHDLSDTTWGAGRTPGAERGRHAAPVRRRRCGVPPAPTRPRLAGGPTGSPVAMDRRPALSSRWGRAAIGGDPHLEKGVERASGCAPASCHTVTGACPVRPPRPRTGRASVFPGDVTEAGSVGSIGYVQELPLIRSGGDPPRVTTVARNAHPRADRAGSRCDRPAGGEGV</sequence>
<feature type="region of interest" description="Disordered" evidence="1">
    <location>
        <begin position="74"/>
        <end position="132"/>
    </location>
</feature>
<evidence type="ECO:0000313" key="3">
    <source>
        <dbReference type="Proteomes" id="UP000186096"/>
    </source>
</evidence>
<dbReference type="AlphaFoldDB" id="A0A1N7AYW1"/>
<gene>
    <name evidence="2" type="ORF">SAMN05421833_10955</name>
</gene>
<accession>A0A1N7AYW1</accession>
<feature type="compositionally biased region" description="Basic and acidic residues" evidence="1">
    <location>
        <begin position="231"/>
        <end position="249"/>
    </location>
</feature>
<proteinExistence type="predicted"/>
<evidence type="ECO:0000313" key="2">
    <source>
        <dbReference type="EMBL" id="SIR44280.1"/>
    </source>
</evidence>
<feature type="region of interest" description="Disordered" evidence="1">
    <location>
        <begin position="227"/>
        <end position="249"/>
    </location>
</feature>
<protein>
    <submittedName>
        <fullName evidence="2">Uncharacterized protein</fullName>
    </submittedName>
</protein>
<dbReference type="EMBL" id="FTNI01000009">
    <property type="protein sequence ID" value="SIR44280.1"/>
    <property type="molecule type" value="Genomic_DNA"/>
</dbReference>
<dbReference type="Proteomes" id="UP000186096">
    <property type="component" value="Unassembled WGS sequence"/>
</dbReference>
<reference evidence="3" key="1">
    <citation type="submission" date="2017-01" db="EMBL/GenBank/DDBJ databases">
        <authorList>
            <person name="Varghese N."/>
            <person name="Submissions S."/>
        </authorList>
    </citation>
    <scope>NUCLEOTIDE SEQUENCE [LARGE SCALE GENOMIC DNA]</scope>
    <source>
        <strain evidence="3">ATCC 12950</strain>
    </source>
</reference>
<name>A0A1N7AYW1_9ACTN</name>
<feature type="region of interest" description="Disordered" evidence="1">
    <location>
        <begin position="36"/>
        <end position="55"/>
    </location>
</feature>
<evidence type="ECO:0000256" key="1">
    <source>
        <dbReference type="SAM" id="MobiDB-lite"/>
    </source>
</evidence>
<organism evidence="2 3">
    <name type="scientific">Microbispora rosea</name>
    <dbReference type="NCBI Taxonomy" id="58117"/>
    <lineage>
        <taxon>Bacteria</taxon>
        <taxon>Bacillati</taxon>
        <taxon>Actinomycetota</taxon>
        <taxon>Actinomycetes</taxon>
        <taxon>Streptosporangiales</taxon>
        <taxon>Streptosporangiaceae</taxon>
        <taxon>Microbispora</taxon>
    </lineage>
</organism>
<dbReference type="STRING" id="58117.SAMN05421833_10955"/>
<feature type="compositionally biased region" description="Basic residues" evidence="1">
    <location>
        <begin position="102"/>
        <end position="111"/>
    </location>
</feature>